<dbReference type="GeneID" id="101686485"/>
<evidence type="ECO:0000313" key="3">
    <source>
        <dbReference type="RefSeq" id="XP_044926500.1"/>
    </source>
</evidence>
<organism evidence="2 3">
    <name type="scientific">Mustela putorius furo</name>
    <name type="common">European domestic ferret</name>
    <name type="synonym">Mustela furo</name>
    <dbReference type="NCBI Taxonomy" id="9669"/>
    <lineage>
        <taxon>Eukaryota</taxon>
        <taxon>Metazoa</taxon>
        <taxon>Chordata</taxon>
        <taxon>Craniata</taxon>
        <taxon>Vertebrata</taxon>
        <taxon>Euteleostomi</taxon>
        <taxon>Mammalia</taxon>
        <taxon>Eutheria</taxon>
        <taxon>Laurasiatheria</taxon>
        <taxon>Carnivora</taxon>
        <taxon>Caniformia</taxon>
        <taxon>Musteloidea</taxon>
        <taxon>Mustelidae</taxon>
        <taxon>Mustelinae</taxon>
        <taxon>Mustela</taxon>
    </lineage>
</organism>
<reference evidence="3" key="1">
    <citation type="submission" date="2025-08" db="UniProtKB">
        <authorList>
            <consortium name="RefSeq"/>
        </authorList>
    </citation>
    <scope>IDENTIFICATION</scope>
    <source>
        <tissue evidence="3">Brain</tissue>
    </source>
</reference>
<gene>
    <name evidence="3" type="primary">GID8</name>
</gene>
<feature type="region of interest" description="Disordered" evidence="1">
    <location>
        <begin position="1"/>
        <end position="67"/>
    </location>
</feature>
<protein>
    <submittedName>
        <fullName evidence="3">Glucose-induced degradation protein 8 homolog isoform X2</fullName>
    </submittedName>
</protein>
<evidence type="ECO:0000256" key="1">
    <source>
        <dbReference type="SAM" id="MobiDB-lite"/>
    </source>
</evidence>
<evidence type="ECO:0000313" key="2">
    <source>
        <dbReference type="Proteomes" id="UP000000715"/>
    </source>
</evidence>
<feature type="compositionally biased region" description="Basic and acidic residues" evidence="1">
    <location>
        <begin position="1"/>
        <end position="16"/>
    </location>
</feature>
<accession>A0A8U0RL35</accession>
<feature type="compositionally biased region" description="Basic residues" evidence="1">
    <location>
        <begin position="99"/>
        <end position="115"/>
    </location>
</feature>
<dbReference type="RefSeq" id="XP_044926500.1">
    <property type="nucleotide sequence ID" value="XM_045070565.1"/>
</dbReference>
<dbReference type="AlphaFoldDB" id="A0A8U0RL35"/>
<dbReference type="Proteomes" id="UP000000715">
    <property type="component" value="Unplaced"/>
</dbReference>
<sequence length="217" mass="22570">MSPSRREVPPQRHFDGGHLVQGRPTPFDSRANPYSEGAASGVLRKDGSRSPALPGGGRVPPRPGPRELLIGCGIVRLRSGDLAGGARRGGRRSVCPRVPRPRPRLRRGSRLRSGLRRLAAAPTPARPGPPSGRGDRAAREAGSARAERAGRGLRRAGLAARWNAGPAAKRRAGAPGQTAASGTRAAEPAGRCGCSDLSPKKEYLAWGAAPDCSASVL</sequence>
<name>A0A8U0RL35_MUSPF</name>
<feature type="region of interest" description="Disordered" evidence="1">
    <location>
        <begin position="81"/>
        <end position="192"/>
    </location>
</feature>
<proteinExistence type="predicted"/>
<dbReference type="CTD" id="54994"/>
<keyword evidence="2" id="KW-1185">Reference proteome</keyword>
<feature type="compositionally biased region" description="Low complexity" evidence="1">
    <location>
        <begin position="155"/>
        <end position="167"/>
    </location>
</feature>